<dbReference type="GO" id="GO:0006415">
    <property type="term" value="P:translational termination"/>
    <property type="evidence" value="ECO:0007669"/>
    <property type="project" value="UniProtKB-UniRule"/>
</dbReference>
<comment type="caution">
    <text evidence="6">The sequence shown here is derived from an EMBL/GenBank/DDBJ whole genome shotgun (WGS) entry which is preliminary data.</text>
</comment>
<comment type="similarity">
    <text evidence="1 3">Belongs to the RRF family.</text>
</comment>
<dbReference type="InterPro" id="IPR023584">
    <property type="entry name" value="Ribosome_recyc_fac_dom"/>
</dbReference>
<dbReference type="HAMAP" id="MF_00040">
    <property type="entry name" value="RRF"/>
    <property type="match status" value="1"/>
</dbReference>
<keyword evidence="3" id="KW-0963">Cytoplasm</keyword>
<dbReference type="AlphaFoldDB" id="A0A1F6MDI2"/>
<dbReference type="EMBL" id="MFQE01000068">
    <property type="protein sequence ID" value="OGH69689.1"/>
    <property type="molecule type" value="Genomic_DNA"/>
</dbReference>
<dbReference type="PANTHER" id="PTHR20982">
    <property type="entry name" value="RIBOSOME RECYCLING FACTOR"/>
    <property type="match status" value="1"/>
</dbReference>
<evidence type="ECO:0000256" key="3">
    <source>
        <dbReference type="HAMAP-Rule" id="MF_00040"/>
    </source>
</evidence>
<proteinExistence type="inferred from homology"/>
<dbReference type="Gene3D" id="3.30.1360.40">
    <property type="match status" value="1"/>
</dbReference>
<dbReference type="InterPro" id="IPR002661">
    <property type="entry name" value="Ribosome_recyc_fac"/>
</dbReference>
<dbReference type="NCBIfam" id="TIGR00496">
    <property type="entry name" value="frr"/>
    <property type="match status" value="1"/>
</dbReference>
<evidence type="ECO:0000256" key="1">
    <source>
        <dbReference type="ARBA" id="ARBA00005912"/>
    </source>
</evidence>
<protein>
    <recommendedName>
        <fullName evidence="3">Ribosome-recycling factor</fullName>
        <shortName evidence="3">RRF</shortName>
    </recommendedName>
    <alternativeName>
        <fullName evidence="3">Ribosome-releasing factor</fullName>
    </alternativeName>
</protein>
<evidence type="ECO:0000313" key="6">
    <source>
        <dbReference type="EMBL" id="OGH69689.1"/>
    </source>
</evidence>
<evidence type="ECO:0000259" key="5">
    <source>
        <dbReference type="Pfam" id="PF01765"/>
    </source>
</evidence>
<dbReference type="Pfam" id="PF01765">
    <property type="entry name" value="RRF"/>
    <property type="match status" value="1"/>
</dbReference>
<evidence type="ECO:0000256" key="4">
    <source>
        <dbReference type="SAM" id="Coils"/>
    </source>
</evidence>
<accession>A0A1F6MDI2</accession>
<name>A0A1F6MDI2_9BACT</name>
<dbReference type="SUPFAM" id="SSF55194">
    <property type="entry name" value="Ribosome recycling factor, RRF"/>
    <property type="match status" value="1"/>
</dbReference>
<dbReference type="STRING" id="1798683.A3C90_03560"/>
<dbReference type="InterPro" id="IPR036191">
    <property type="entry name" value="RRF_sf"/>
</dbReference>
<evidence type="ECO:0000256" key="2">
    <source>
        <dbReference type="ARBA" id="ARBA00022917"/>
    </source>
</evidence>
<dbReference type="FunFam" id="3.30.1360.40:FF:000001">
    <property type="entry name" value="Ribosome-recycling factor"/>
    <property type="match status" value="1"/>
</dbReference>
<dbReference type="PANTHER" id="PTHR20982:SF3">
    <property type="entry name" value="MITOCHONDRIAL RIBOSOME RECYCLING FACTOR PSEUDO 1"/>
    <property type="match status" value="1"/>
</dbReference>
<gene>
    <name evidence="3" type="primary">frr</name>
    <name evidence="6" type="ORF">A3C90_03560</name>
</gene>
<sequence length="183" mass="20716">MTLIDQNKEHFQKAIEHLKSEIAGLRTGRATPALVEDIAVEAYGTKQPLKALASITVSDAKTLTVEPWDKSILAAVEAAIRQSDVGINPVNDGKLIRLPLPELTTERRQELIKLLHQKLEAARVAVRQVREDIRRVVEKKEKAKEIGEDEKFKLHKQLDDVVKEYNEKIKKIGEDKEKEIVTV</sequence>
<evidence type="ECO:0000313" key="7">
    <source>
        <dbReference type="Proteomes" id="UP000177457"/>
    </source>
</evidence>
<keyword evidence="4" id="KW-0175">Coiled coil</keyword>
<reference evidence="6 7" key="1">
    <citation type="journal article" date="2016" name="Nat. Commun.">
        <title>Thousands of microbial genomes shed light on interconnected biogeochemical processes in an aquifer system.</title>
        <authorList>
            <person name="Anantharaman K."/>
            <person name="Brown C.T."/>
            <person name="Hug L.A."/>
            <person name="Sharon I."/>
            <person name="Castelle C.J."/>
            <person name="Probst A.J."/>
            <person name="Thomas B.C."/>
            <person name="Singh A."/>
            <person name="Wilkins M.J."/>
            <person name="Karaoz U."/>
            <person name="Brodie E.L."/>
            <person name="Williams K.H."/>
            <person name="Hubbard S.S."/>
            <person name="Banfield J.F."/>
        </authorList>
    </citation>
    <scope>NUCLEOTIDE SEQUENCE [LARGE SCALE GENOMIC DNA]</scope>
</reference>
<comment type="function">
    <text evidence="3">Responsible for the release of ribosomes from messenger RNA at the termination of protein biosynthesis. May increase the efficiency of translation by recycling ribosomes from one round of translation to another.</text>
</comment>
<feature type="coiled-coil region" evidence="4">
    <location>
        <begin position="112"/>
        <end position="175"/>
    </location>
</feature>
<keyword evidence="2 3" id="KW-0648">Protein biosynthesis</keyword>
<dbReference type="GO" id="GO:0005737">
    <property type="term" value="C:cytoplasm"/>
    <property type="evidence" value="ECO:0007669"/>
    <property type="project" value="UniProtKB-SubCell"/>
</dbReference>
<organism evidence="6 7">
    <name type="scientific">Candidatus Magasanikbacteria bacterium RIFCSPHIGHO2_02_FULL_51_14</name>
    <dbReference type="NCBI Taxonomy" id="1798683"/>
    <lineage>
        <taxon>Bacteria</taxon>
        <taxon>Candidatus Magasanikiibacteriota</taxon>
    </lineage>
</organism>
<dbReference type="CDD" id="cd00520">
    <property type="entry name" value="RRF"/>
    <property type="match status" value="1"/>
</dbReference>
<dbReference type="Proteomes" id="UP000177457">
    <property type="component" value="Unassembled WGS sequence"/>
</dbReference>
<dbReference type="GO" id="GO:0043023">
    <property type="term" value="F:ribosomal large subunit binding"/>
    <property type="evidence" value="ECO:0007669"/>
    <property type="project" value="TreeGrafter"/>
</dbReference>
<dbReference type="Gene3D" id="1.10.132.20">
    <property type="entry name" value="Ribosome-recycling factor"/>
    <property type="match status" value="1"/>
</dbReference>
<feature type="domain" description="Ribosome recycling factor" evidence="5">
    <location>
        <begin position="18"/>
        <end position="180"/>
    </location>
</feature>
<comment type="subcellular location">
    <subcellularLocation>
        <location evidence="3">Cytoplasm</location>
    </subcellularLocation>
</comment>